<dbReference type="RefSeq" id="WP_001180390.1">
    <property type="nucleotide sequence ID" value="NC_013853.1"/>
</dbReference>
<dbReference type="Pfam" id="PF12704">
    <property type="entry name" value="MacB_PCD"/>
    <property type="match status" value="1"/>
</dbReference>
<dbReference type="PANTHER" id="PTHR30572:SF4">
    <property type="entry name" value="ABC TRANSPORTER PERMEASE YTRF"/>
    <property type="match status" value="1"/>
</dbReference>
<dbReference type="HOGENOM" id="CLU_000604_8_0_9"/>
<evidence type="ECO:0000256" key="4">
    <source>
        <dbReference type="ARBA" id="ARBA00022989"/>
    </source>
</evidence>
<keyword evidence="5 7" id="KW-0472">Membrane</keyword>
<name>D3H897_STRM6</name>
<keyword evidence="3 7" id="KW-0812">Transmembrane</keyword>
<dbReference type="GO" id="GO:0022857">
    <property type="term" value="F:transmembrane transporter activity"/>
    <property type="evidence" value="ECO:0007669"/>
    <property type="project" value="TreeGrafter"/>
</dbReference>
<sequence>MQNLKFAFSSIMAHKMRSFLTMIGIIIGVSSVVVIMALGDSMSRQINKNMTKSQKNIHVFFSPIKSKDGSFTQKQSALTVSGKEEEVHVEPPKPQESWVREAAKLKGVDSYYVTNSTNTTLSYKDKKVERASLTGGNITYMKAVENEIVAGRSLIAQDYKDVASVILLDQELANSLFGSAQEAINQVIDVGGFSYRVIGVYTSDEAKTAKTFGIGGLPITTNISLANNFNMDEISDIVFRVNDTSLTPTVGPELARKLTEIAGLQQGEYQVADATAAFQEVQQLFGFITTIISAIAGISLFVGGTGVMNIMLVSVTERTREIGLRKALGATRANILIQFLIESMILTLLGGAIGLTIATGLTAIAGLLLQGLIAGIEVGVSIPVALFSLAVSASVGMIFGVLPANKASKLDPIEALRYE</sequence>
<dbReference type="eggNOG" id="COG0577">
    <property type="taxonomic scope" value="Bacteria"/>
</dbReference>
<proteinExistence type="inferred from homology"/>
<keyword evidence="2" id="KW-1003">Cell membrane</keyword>
<feature type="transmembrane region" description="Helical" evidence="7">
    <location>
        <begin position="284"/>
        <end position="314"/>
    </location>
</feature>
<evidence type="ECO:0000259" key="8">
    <source>
        <dbReference type="Pfam" id="PF02687"/>
    </source>
</evidence>
<evidence type="ECO:0000256" key="2">
    <source>
        <dbReference type="ARBA" id="ARBA00022475"/>
    </source>
</evidence>
<comment type="similarity">
    <text evidence="6">Belongs to the ABC-4 integral membrane protein family.</text>
</comment>
<dbReference type="InterPro" id="IPR050250">
    <property type="entry name" value="Macrolide_Exporter_MacB"/>
</dbReference>
<evidence type="ECO:0000256" key="7">
    <source>
        <dbReference type="SAM" id="Phobius"/>
    </source>
</evidence>
<dbReference type="STRING" id="365659.smi_0841"/>
<feature type="domain" description="MacB-like periplasmic core" evidence="9">
    <location>
        <begin position="18"/>
        <end position="254"/>
    </location>
</feature>
<dbReference type="EMBL" id="FN568063">
    <property type="protein sequence ID" value="CBJ22090.1"/>
    <property type="molecule type" value="Genomic_DNA"/>
</dbReference>
<organism evidence="10 11">
    <name type="scientific">Streptococcus mitis (strain B6)</name>
    <dbReference type="NCBI Taxonomy" id="365659"/>
    <lineage>
        <taxon>Bacteria</taxon>
        <taxon>Bacillati</taxon>
        <taxon>Bacillota</taxon>
        <taxon>Bacilli</taxon>
        <taxon>Lactobacillales</taxon>
        <taxon>Streptococcaceae</taxon>
        <taxon>Streptococcus</taxon>
        <taxon>Streptococcus mitis group</taxon>
    </lineage>
</organism>
<gene>
    <name evidence="10" type="primary">salY</name>
    <name evidence="10" type="ordered locus">smi_0841</name>
</gene>
<keyword evidence="4 7" id="KW-1133">Transmembrane helix</keyword>
<evidence type="ECO:0000256" key="5">
    <source>
        <dbReference type="ARBA" id="ARBA00023136"/>
    </source>
</evidence>
<evidence type="ECO:0000313" key="10">
    <source>
        <dbReference type="EMBL" id="CBJ22090.1"/>
    </source>
</evidence>
<protein>
    <submittedName>
        <fullName evidence="10">ABC transporter, permease</fullName>
    </submittedName>
</protein>
<evidence type="ECO:0000256" key="6">
    <source>
        <dbReference type="ARBA" id="ARBA00038076"/>
    </source>
</evidence>
<feature type="transmembrane region" description="Helical" evidence="7">
    <location>
        <begin position="20"/>
        <end position="39"/>
    </location>
</feature>
<dbReference type="Proteomes" id="UP000008563">
    <property type="component" value="Chromosome"/>
</dbReference>
<evidence type="ECO:0000256" key="3">
    <source>
        <dbReference type="ARBA" id="ARBA00022692"/>
    </source>
</evidence>
<evidence type="ECO:0000313" key="11">
    <source>
        <dbReference type="Proteomes" id="UP000008563"/>
    </source>
</evidence>
<evidence type="ECO:0000259" key="9">
    <source>
        <dbReference type="Pfam" id="PF12704"/>
    </source>
</evidence>
<dbReference type="InterPro" id="IPR025857">
    <property type="entry name" value="MacB_PCD"/>
</dbReference>
<feature type="transmembrane region" description="Helical" evidence="7">
    <location>
        <begin position="380"/>
        <end position="402"/>
    </location>
</feature>
<dbReference type="OrthoDB" id="9770036at2"/>
<feature type="transmembrane region" description="Helical" evidence="7">
    <location>
        <begin position="335"/>
        <end position="368"/>
    </location>
</feature>
<dbReference type="GO" id="GO:0005886">
    <property type="term" value="C:plasma membrane"/>
    <property type="evidence" value="ECO:0007669"/>
    <property type="project" value="UniProtKB-SubCell"/>
</dbReference>
<dbReference type="KEGG" id="smb:smi_0841"/>
<dbReference type="PATRIC" id="fig|365659.3.peg.836"/>
<dbReference type="PANTHER" id="PTHR30572">
    <property type="entry name" value="MEMBRANE COMPONENT OF TRANSPORTER-RELATED"/>
    <property type="match status" value="1"/>
</dbReference>
<comment type="subcellular location">
    <subcellularLocation>
        <location evidence="1">Cell membrane</location>
        <topology evidence="1">Multi-pass membrane protein</topology>
    </subcellularLocation>
</comment>
<reference evidence="10 11" key="1">
    <citation type="journal article" date="2010" name="PLoS ONE">
        <title>The genome of Streptococcus mitis B6--what is a commensal?</title>
        <authorList>
            <person name="Denapaite D."/>
            <person name="Brueckner R."/>
            <person name="Nuhn M."/>
            <person name="Reichmann P."/>
            <person name="Henrich B."/>
            <person name="Maurer P."/>
            <person name="Schaehle Y."/>
            <person name="Selbmann P."/>
            <person name="Zimmermann W."/>
            <person name="Wambutt R."/>
            <person name="Hakenbeck R."/>
        </authorList>
    </citation>
    <scope>NUCLEOTIDE SEQUENCE [LARGE SCALE GENOMIC DNA]</scope>
    <source>
        <strain evidence="10 11">B6</strain>
    </source>
</reference>
<evidence type="ECO:0000256" key="1">
    <source>
        <dbReference type="ARBA" id="ARBA00004651"/>
    </source>
</evidence>
<accession>D3H897</accession>
<dbReference type="AlphaFoldDB" id="D3H897"/>
<dbReference type="InterPro" id="IPR003838">
    <property type="entry name" value="ABC3_permease_C"/>
</dbReference>
<dbReference type="Pfam" id="PF02687">
    <property type="entry name" value="FtsX"/>
    <property type="match status" value="1"/>
</dbReference>
<feature type="domain" description="ABC3 transporter permease C-terminal" evidence="8">
    <location>
        <begin position="294"/>
        <end position="412"/>
    </location>
</feature>